<comment type="similarity">
    <text evidence="1">Belongs to the D-isomer specific 2-hydroxyacid dehydrogenase family.</text>
</comment>
<comment type="caution">
    <text evidence="5">The sequence shown here is derived from an EMBL/GenBank/DDBJ whole genome shotgun (WGS) entry which is preliminary data.</text>
</comment>
<gene>
    <name evidence="5" type="ORF">BUZ61_18545</name>
</gene>
<dbReference type="InterPro" id="IPR050857">
    <property type="entry name" value="D-2-hydroxyacid_DH"/>
</dbReference>
<protein>
    <submittedName>
        <fullName evidence="5">Phosphoglycerate dehydrogenase</fullName>
    </submittedName>
</protein>
<feature type="non-terminal residue" evidence="5">
    <location>
        <position position="143"/>
    </location>
</feature>
<evidence type="ECO:0000256" key="1">
    <source>
        <dbReference type="ARBA" id="ARBA00005854"/>
    </source>
</evidence>
<dbReference type="InterPro" id="IPR036291">
    <property type="entry name" value="NAD(P)-bd_dom_sf"/>
</dbReference>
<dbReference type="RefSeq" id="WP_275128302.1">
    <property type="nucleotide sequence ID" value="NZ_PZHR01001018.1"/>
</dbReference>
<evidence type="ECO:0000256" key="2">
    <source>
        <dbReference type="ARBA" id="ARBA00023002"/>
    </source>
</evidence>
<reference evidence="5 6" key="1">
    <citation type="journal article" date="2016" name="Front. Microbiol.">
        <title>Comprehensive Phylogenetic Analysis of Bovine Non-aureus Staphylococci Species Based on Whole-Genome Sequencing.</title>
        <authorList>
            <person name="Naushad S."/>
            <person name="Barkema H.W."/>
            <person name="Luby C."/>
            <person name="Condas L.A."/>
            <person name="Nobrega D.B."/>
            <person name="Carson D.A."/>
            <person name="De Buck J."/>
        </authorList>
    </citation>
    <scope>NUCLEOTIDE SEQUENCE [LARGE SCALE GENOMIC DNA]</scope>
    <source>
        <strain evidence="5 6">SNUC 4337</strain>
    </source>
</reference>
<dbReference type="GO" id="GO:0051287">
    <property type="term" value="F:NAD binding"/>
    <property type="evidence" value="ECO:0007669"/>
    <property type="project" value="InterPro"/>
</dbReference>
<dbReference type="PANTHER" id="PTHR42789:SF1">
    <property type="entry name" value="D-ISOMER SPECIFIC 2-HYDROXYACID DEHYDROGENASE FAMILY PROTEIN (AFU_ORTHOLOGUE AFUA_6G10090)"/>
    <property type="match status" value="1"/>
</dbReference>
<evidence type="ECO:0000313" key="6">
    <source>
        <dbReference type="Proteomes" id="UP000240400"/>
    </source>
</evidence>
<dbReference type="Pfam" id="PF02826">
    <property type="entry name" value="2-Hacid_dh_C"/>
    <property type="match status" value="1"/>
</dbReference>
<dbReference type="SUPFAM" id="SSF51735">
    <property type="entry name" value="NAD(P)-binding Rossmann-fold domains"/>
    <property type="match status" value="1"/>
</dbReference>
<sequence length="143" mass="15564">NAPDGNTISATEHSMAMILAMARQIPEANQSLKEGKWNRSQFKGTELYHKTLGIIGTGRIGLGVAKRAKSFGMKIIAFDPYLTAEKAKELDIERASVDEIAQRADFVTVHTPLTPKTKGLINADFFAQAKPNLQIINVARGGI</sequence>
<keyword evidence="3" id="KW-0520">NAD</keyword>
<dbReference type="InterPro" id="IPR006140">
    <property type="entry name" value="D-isomer_DH_NAD-bd"/>
</dbReference>
<dbReference type="EMBL" id="PZHR01001018">
    <property type="protein sequence ID" value="PTK39026.1"/>
    <property type="molecule type" value="Genomic_DNA"/>
</dbReference>
<evidence type="ECO:0000256" key="3">
    <source>
        <dbReference type="ARBA" id="ARBA00023027"/>
    </source>
</evidence>
<dbReference type="PROSITE" id="PS00065">
    <property type="entry name" value="D_2_HYDROXYACID_DH_1"/>
    <property type="match status" value="1"/>
</dbReference>
<organism evidence="5 6">
    <name type="scientific">Staphylococcus nepalensis</name>
    <dbReference type="NCBI Taxonomy" id="214473"/>
    <lineage>
        <taxon>Bacteria</taxon>
        <taxon>Bacillati</taxon>
        <taxon>Bacillota</taxon>
        <taxon>Bacilli</taxon>
        <taxon>Bacillales</taxon>
        <taxon>Staphylococcaceae</taxon>
        <taxon>Staphylococcus</taxon>
    </lineage>
</organism>
<feature type="domain" description="D-isomer specific 2-hydroxyacid dehydrogenase NAD-binding" evidence="4">
    <location>
        <begin position="15"/>
        <end position="143"/>
    </location>
</feature>
<dbReference type="AlphaFoldDB" id="A0A2T4S2C3"/>
<dbReference type="Proteomes" id="UP000240400">
    <property type="component" value="Unassembled WGS sequence"/>
</dbReference>
<dbReference type="InterPro" id="IPR029752">
    <property type="entry name" value="D-isomer_DH_CS1"/>
</dbReference>
<keyword evidence="2" id="KW-0560">Oxidoreductase</keyword>
<feature type="non-terminal residue" evidence="5">
    <location>
        <position position="1"/>
    </location>
</feature>
<accession>A0A2T4S2C3</accession>
<dbReference type="Gene3D" id="3.40.50.720">
    <property type="entry name" value="NAD(P)-binding Rossmann-like Domain"/>
    <property type="match status" value="1"/>
</dbReference>
<proteinExistence type="inferred from homology"/>
<evidence type="ECO:0000259" key="4">
    <source>
        <dbReference type="Pfam" id="PF02826"/>
    </source>
</evidence>
<dbReference type="GO" id="GO:0016491">
    <property type="term" value="F:oxidoreductase activity"/>
    <property type="evidence" value="ECO:0007669"/>
    <property type="project" value="UniProtKB-KW"/>
</dbReference>
<name>A0A2T4S2C3_9STAP</name>
<evidence type="ECO:0000313" key="5">
    <source>
        <dbReference type="EMBL" id="PTK39026.1"/>
    </source>
</evidence>
<dbReference type="PANTHER" id="PTHR42789">
    <property type="entry name" value="D-ISOMER SPECIFIC 2-HYDROXYACID DEHYDROGENASE FAMILY PROTEIN (AFU_ORTHOLOGUE AFUA_6G10090)"/>
    <property type="match status" value="1"/>
</dbReference>